<accession>A0ABS3KDE5</accession>
<keyword evidence="2" id="KW-0732">Signal</keyword>
<feature type="signal peptide" evidence="2">
    <location>
        <begin position="1"/>
        <end position="29"/>
    </location>
</feature>
<evidence type="ECO:0000313" key="3">
    <source>
        <dbReference type="EMBL" id="MBO1075017.1"/>
    </source>
</evidence>
<dbReference type="PANTHER" id="PTHR12151:SF25">
    <property type="entry name" value="LINALOOL DEHYDRATASE_ISOMERASE DOMAIN-CONTAINING PROTEIN"/>
    <property type="match status" value="1"/>
</dbReference>
<feature type="chain" id="PRO_5045520558" evidence="2">
    <location>
        <begin position="30"/>
        <end position="205"/>
    </location>
</feature>
<protein>
    <submittedName>
        <fullName evidence="3">SCO family protein</fullName>
    </submittedName>
</protein>
<dbReference type="InterPro" id="IPR003782">
    <property type="entry name" value="SCO1/SenC"/>
</dbReference>
<evidence type="ECO:0000313" key="4">
    <source>
        <dbReference type="Proteomes" id="UP001518990"/>
    </source>
</evidence>
<name>A0ABS3KDE5_9PROT</name>
<comment type="similarity">
    <text evidence="1">Belongs to the SCO1/2 family.</text>
</comment>
<sequence length="205" mass="22155">MNSILPARRALLLAAPALLLGLRAAPAAALDCDDREREYFSNRVLTDQEGAKRRFYDDVLRGHSVLIGWIFTSCPDACPLLAARSLAIAEQAAQAGGSPRIVHLTTDPNRDQPAKLKSWAAKFGDYADWVLLTGTPGDLRHVAQRLGQTVDEARPDRHTTLMLAGNVPARRWVKLRPDMQAEAAGLQLADLAAAPVVSDARACTG</sequence>
<proteinExistence type="inferred from homology"/>
<evidence type="ECO:0000256" key="2">
    <source>
        <dbReference type="SAM" id="SignalP"/>
    </source>
</evidence>
<dbReference type="PANTHER" id="PTHR12151">
    <property type="entry name" value="ELECTRON TRANSPORT PROTIN SCO1/SENC FAMILY MEMBER"/>
    <property type="match status" value="1"/>
</dbReference>
<dbReference type="Gene3D" id="3.40.30.10">
    <property type="entry name" value="Glutaredoxin"/>
    <property type="match status" value="1"/>
</dbReference>
<dbReference type="InterPro" id="IPR036249">
    <property type="entry name" value="Thioredoxin-like_sf"/>
</dbReference>
<reference evidence="3 4" key="1">
    <citation type="submission" date="2020-09" db="EMBL/GenBank/DDBJ databases">
        <title>Roseomonas.</title>
        <authorList>
            <person name="Zhu W."/>
        </authorList>
    </citation>
    <scope>NUCLEOTIDE SEQUENCE [LARGE SCALE GENOMIC DNA]</scope>
    <source>
        <strain evidence="3 4">1311</strain>
    </source>
</reference>
<evidence type="ECO:0000256" key="1">
    <source>
        <dbReference type="ARBA" id="ARBA00010996"/>
    </source>
</evidence>
<dbReference type="EMBL" id="JACTNF010000009">
    <property type="protein sequence ID" value="MBO1075017.1"/>
    <property type="molecule type" value="Genomic_DNA"/>
</dbReference>
<organism evidence="3 4">
    <name type="scientific">Roseomonas marmotae</name>
    <dbReference type="NCBI Taxonomy" id="2768161"/>
    <lineage>
        <taxon>Bacteria</taxon>
        <taxon>Pseudomonadati</taxon>
        <taxon>Pseudomonadota</taxon>
        <taxon>Alphaproteobacteria</taxon>
        <taxon>Acetobacterales</taxon>
        <taxon>Roseomonadaceae</taxon>
        <taxon>Roseomonas</taxon>
    </lineage>
</organism>
<dbReference type="SUPFAM" id="SSF52833">
    <property type="entry name" value="Thioredoxin-like"/>
    <property type="match status" value="1"/>
</dbReference>
<gene>
    <name evidence="3" type="ORF">IAI60_10395</name>
</gene>
<dbReference type="CDD" id="cd02968">
    <property type="entry name" value="SCO"/>
    <property type="match status" value="1"/>
</dbReference>
<dbReference type="Pfam" id="PF02630">
    <property type="entry name" value="SCO1-SenC"/>
    <property type="match status" value="1"/>
</dbReference>
<comment type="caution">
    <text evidence="3">The sequence shown here is derived from an EMBL/GenBank/DDBJ whole genome shotgun (WGS) entry which is preliminary data.</text>
</comment>
<dbReference type="Proteomes" id="UP001518990">
    <property type="component" value="Unassembled WGS sequence"/>
</dbReference>
<dbReference type="RefSeq" id="WP_207446942.1">
    <property type="nucleotide sequence ID" value="NZ_CP061091.1"/>
</dbReference>
<keyword evidence="4" id="KW-1185">Reference proteome</keyword>